<feature type="transmembrane region" description="Helical" evidence="1">
    <location>
        <begin position="264"/>
        <end position="282"/>
    </location>
</feature>
<evidence type="ECO:0000313" key="3">
    <source>
        <dbReference type="Proteomes" id="UP000034837"/>
    </source>
</evidence>
<feature type="transmembrane region" description="Helical" evidence="1">
    <location>
        <begin position="128"/>
        <end position="146"/>
    </location>
</feature>
<protein>
    <submittedName>
        <fullName evidence="2">Uncharacterized protein</fullName>
    </submittedName>
</protein>
<feature type="transmembrane region" description="Helical" evidence="1">
    <location>
        <begin position="151"/>
        <end position="172"/>
    </location>
</feature>
<keyword evidence="1" id="KW-1133">Transmembrane helix</keyword>
<feature type="transmembrane region" description="Helical" evidence="1">
    <location>
        <begin position="196"/>
        <end position="217"/>
    </location>
</feature>
<feature type="transmembrane region" description="Helical" evidence="1">
    <location>
        <begin position="63"/>
        <end position="84"/>
    </location>
</feature>
<name>A0A0G1A885_9BACT</name>
<dbReference type="PATRIC" id="fig|1619039.3.peg.322"/>
<evidence type="ECO:0000256" key="1">
    <source>
        <dbReference type="SAM" id="Phobius"/>
    </source>
</evidence>
<dbReference type="Proteomes" id="UP000034837">
    <property type="component" value="Unassembled WGS sequence"/>
</dbReference>
<evidence type="ECO:0000313" key="2">
    <source>
        <dbReference type="EMBL" id="KKS57240.1"/>
    </source>
</evidence>
<feature type="transmembrane region" description="Helical" evidence="1">
    <location>
        <begin position="96"/>
        <end position="116"/>
    </location>
</feature>
<dbReference type="EMBL" id="LCDO01000002">
    <property type="protein sequence ID" value="KKS57240.1"/>
    <property type="molecule type" value="Genomic_DNA"/>
</dbReference>
<gene>
    <name evidence="2" type="ORF">UV20_C0002G0029</name>
</gene>
<proteinExistence type="predicted"/>
<keyword evidence="1" id="KW-0472">Membrane</keyword>
<dbReference type="AlphaFoldDB" id="A0A0G1A885"/>
<sequence length="1009" mass="110197">MRKFFSRLLKFNGSSKKFLLIFALALFLGLFGLAQPAEAGLSGMIWKSFAWIGEVILNLEGRLLLWVINFLIIVSGYNNFLNAPVVSTGWKLVRDVANMFFILVMLVIAFGTMLNLEKYSWKKLLPKMIFMIFLINFSKTIIGLLIDFGQVIMLTFVNAFASVAGGNFIQMFQMESVMKLSKANLEAANYDADMQAMYGALGVFLGVIVMGVALIVVTVFAMILLFRILTLWILIITSPLIFLLGTFEKGREYYSEWWKELVNSIIVGPLVAFFLWLSLATMGQSNNIEQLKGDNNALKALASEDAQYYNQQEIAGTEIGQWENLGSFVVGVALLFAALQRIQKLGVAGAGLASGAANWMKKTAGTVAKKYAIPAALTAYTGGGIISAMGLREGTRAAIGAASGLPLVGGMFKALGKGADQYGLKTEKGAGGYVGRKAKGGLYQGQEYLLEKAAGKIPLIGTTARGKAAELKAERLGPARETEKKVNEYTDEGVMQAAKQKAFTSETQQEKFSAISRILSESELRKKVKPDDLQAMVADLPKLGEKLGRGEKVNSLLKNFNKNNPQMTVLSAKEEKEVEEETNQKVTTGQVTPVNRPAEKERLRKEKRRQKIKKTLDGMRPNEALDLDADAFSDPDFIEQFDHDRLGGEIMNKGSEKLIEAYILAYLKNKLGLTDQHLNIDAAPAGERGSLEGQLQAAMQNNTGNLLDGSLSRNVFKHLRQDQQAEALTLGKVRVKDLNGGEDFAARPDLSSAVASSGNQKLIDETKKYHRQGFEIGLDQFIQQNGAVRQPTVAEINDKVRVLHTEVATGKTDPSIEIENLMNSTGQVQPQAEAMWYAQEGERRARQSLISKDVAQAQSVRSALQPNSTEAERVLGYNSAQNGGRGDWIGPPEQARAQVAQMASTESIISALKGLRLEAIVTKDPATGSINGLSALGNVIAQNIHVSTLMRFAQEAQTKALRDMTAALVAGKKLKGTDAKEFTKKEKAPAFSQVDWEPLVDSIKGSISS</sequence>
<organism evidence="2 3">
    <name type="scientific">Candidatus Magasanikbacteria bacterium GW2011_GWA2_42_32</name>
    <dbReference type="NCBI Taxonomy" id="1619039"/>
    <lineage>
        <taxon>Bacteria</taxon>
        <taxon>Candidatus Magasanikiibacteriota</taxon>
    </lineage>
</organism>
<keyword evidence="1" id="KW-0812">Transmembrane</keyword>
<comment type="caution">
    <text evidence="2">The sequence shown here is derived from an EMBL/GenBank/DDBJ whole genome shotgun (WGS) entry which is preliminary data.</text>
</comment>
<accession>A0A0G1A885</accession>
<feature type="transmembrane region" description="Helical" evidence="1">
    <location>
        <begin position="224"/>
        <end position="244"/>
    </location>
</feature>
<reference evidence="2 3" key="1">
    <citation type="journal article" date="2015" name="Nature">
        <title>rRNA introns, odd ribosomes, and small enigmatic genomes across a large radiation of phyla.</title>
        <authorList>
            <person name="Brown C.T."/>
            <person name="Hug L.A."/>
            <person name="Thomas B.C."/>
            <person name="Sharon I."/>
            <person name="Castelle C.J."/>
            <person name="Singh A."/>
            <person name="Wilkins M.J."/>
            <person name="Williams K.H."/>
            <person name="Banfield J.F."/>
        </authorList>
    </citation>
    <scope>NUCLEOTIDE SEQUENCE [LARGE SCALE GENOMIC DNA]</scope>
</reference>